<dbReference type="Gene3D" id="6.10.250.3150">
    <property type="match status" value="1"/>
</dbReference>
<feature type="coiled-coil region" evidence="1">
    <location>
        <begin position="28"/>
        <end position="90"/>
    </location>
</feature>
<name>A0A0G0PFL3_9BACT</name>
<dbReference type="InterPro" id="IPR016047">
    <property type="entry name" value="M23ase_b-sheet_dom"/>
</dbReference>
<evidence type="ECO:0000313" key="4">
    <source>
        <dbReference type="Proteomes" id="UP000034764"/>
    </source>
</evidence>
<proteinExistence type="predicted"/>
<reference evidence="3 4" key="1">
    <citation type="journal article" date="2015" name="Nature">
        <title>rRNA introns, odd ribosomes, and small enigmatic genomes across a large radiation of phyla.</title>
        <authorList>
            <person name="Brown C.T."/>
            <person name="Hug L.A."/>
            <person name="Thomas B.C."/>
            <person name="Sharon I."/>
            <person name="Castelle C.J."/>
            <person name="Singh A."/>
            <person name="Wilkins M.J."/>
            <person name="Williams K.H."/>
            <person name="Banfield J.F."/>
        </authorList>
    </citation>
    <scope>NUCLEOTIDE SEQUENCE [LARGE SCALE GENOMIC DNA]</scope>
</reference>
<comment type="caution">
    <text evidence="3">The sequence shown here is derived from an EMBL/GenBank/DDBJ whole genome shotgun (WGS) entry which is preliminary data.</text>
</comment>
<gene>
    <name evidence="3" type="ORF">UT53_C0002G0019</name>
</gene>
<dbReference type="Proteomes" id="UP000034764">
    <property type="component" value="Unassembled WGS sequence"/>
</dbReference>
<feature type="coiled-coil region" evidence="1">
    <location>
        <begin position="158"/>
        <end position="199"/>
    </location>
</feature>
<dbReference type="AlphaFoldDB" id="A0A0G0PFL3"/>
<sequence length="420" mass="47086">MSKFSKKLIINSGLIILTIFWLTGVALAQTEEERMAELKVQIEQLELEAQKYRSNIASEQEEAKTIQTAIASLKNQVARIQNQILLTSKKIDKSGIEITDLETNIFDTQKSIDYRKNTIGELILYMSKADAEPLILSLIKNQNISDFLRQDYYARTINSDLLDMVSELKNSKIRLESEKSDLENRKQDLEALNRDQSAQKLSLSQAKVVQDNLLKITRGQEAAYQKMLQTTEQKKSLFFTELRELETKIIQGGLYLVHVTASGLPKKGTALFSWPEASHRITQGYGMTTYAKRGAYGGSPHNGIDIAGGFGSKIGAIGAGEIIANGLNDGWGNWVAIKHPNQYNLVSVYAHMSSLSFLRVGTQVTKGQVIGYEGSTGNSTGSHLHISIYKDFFTYVKEKNGQLYFNYFDGSINPQDYMKY</sequence>
<protein>
    <submittedName>
        <fullName evidence="3">Peptidase M23 family protein</fullName>
    </submittedName>
</protein>
<dbReference type="SUPFAM" id="SSF51261">
    <property type="entry name" value="Duplicated hybrid motif"/>
    <property type="match status" value="1"/>
</dbReference>
<dbReference type="PANTHER" id="PTHR21666">
    <property type="entry name" value="PEPTIDASE-RELATED"/>
    <property type="match status" value="1"/>
</dbReference>
<feature type="domain" description="M23ase beta-sheet core" evidence="2">
    <location>
        <begin position="300"/>
        <end position="391"/>
    </location>
</feature>
<dbReference type="Gene3D" id="2.70.70.10">
    <property type="entry name" value="Glucose Permease (Domain IIA)"/>
    <property type="match status" value="1"/>
</dbReference>
<accession>A0A0G0PFL3</accession>
<dbReference type="Pfam" id="PF01551">
    <property type="entry name" value="Peptidase_M23"/>
    <property type="match status" value="1"/>
</dbReference>
<dbReference type="InterPro" id="IPR011055">
    <property type="entry name" value="Dup_hybrid_motif"/>
</dbReference>
<evidence type="ECO:0000256" key="1">
    <source>
        <dbReference type="SAM" id="Coils"/>
    </source>
</evidence>
<evidence type="ECO:0000259" key="2">
    <source>
        <dbReference type="Pfam" id="PF01551"/>
    </source>
</evidence>
<evidence type="ECO:0000313" key="3">
    <source>
        <dbReference type="EMBL" id="KKR23986.1"/>
    </source>
</evidence>
<dbReference type="InterPro" id="IPR050570">
    <property type="entry name" value="Cell_wall_metabolism_enzyme"/>
</dbReference>
<dbReference type="EMBL" id="LBXD01000002">
    <property type="protein sequence ID" value="KKR23986.1"/>
    <property type="molecule type" value="Genomic_DNA"/>
</dbReference>
<dbReference type="CDD" id="cd12797">
    <property type="entry name" value="M23_peptidase"/>
    <property type="match status" value="1"/>
</dbReference>
<keyword evidence="1" id="KW-0175">Coiled coil</keyword>
<organism evidence="3 4">
    <name type="scientific">Candidatus Yanofskybacteria bacterium GW2011_GWD2_39_48</name>
    <dbReference type="NCBI Taxonomy" id="1619031"/>
    <lineage>
        <taxon>Bacteria</taxon>
        <taxon>Candidatus Yanofskyibacteriota</taxon>
    </lineage>
</organism>
<dbReference type="GO" id="GO:0004222">
    <property type="term" value="F:metalloendopeptidase activity"/>
    <property type="evidence" value="ECO:0007669"/>
    <property type="project" value="TreeGrafter"/>
</dbReference>
<dbReference type="PANTHER" id="PTHR21666:SF270">
    <property type="entry name" value="MUREIN HYDROLASE ACTIVATOR ENVC"/>
    <property type="match status" value="1"/>
</dbReference>